<organism evidence="1">
    <name type="scientific">Bacteroides fragilis</name>
    <dbReference type="NCBI Taxonomy" id="817"/>
    <lineage>
        <taxon>Bacteria</taxon>
        <taxon>Pseudomonadati</taxon>
        <taxon>Bacteroidota</taxon>
        <taxon>Bacteroidia</taxon>
        <taxon>Bacteroidales</taxon>
        <taxon>Bacteroidaceae</taxon>
        <taxon>Bacteroides</taxon>
    </lineage>
</organism>
<accession>A0A0I9S9C0</accession>
<dbReference type="RefSeq" id="WP_044300529.1">
    <property type="nucleotide sequence ID" value="NZ_CAEUHN010000001.1"/>
</dbReference>
<dbReference type="PATRIC" id="fig|817.53.peg.2470"/>
<gene>
    <name evidence="1" type="ORF">EE52_0211970</name>
</gene>
<proteinExistence type="predicted"/>
<protein>
    <submittedName>
        <fullName evidence="1">Uncharacterized protein</fullName>
    </submittedName>
</protein>
<reference evidence="1" key="1">
    <citation type="book" date="2014" name="THE 24TH EUROPEAN CONGRESS OF CLINICAL MICROBIOLOGY AND INFECTIOUS DISEASES" publisher="ECCMID 2014" city="Barcelona, Spain">
        <title>Identification of resistance genes in three multidrug-resistant Bacteroides fragilis isolates by whole genome sequencing.</title>
        <editorList>
            <person name="Unknown"/>
            <person name="A."/>
        </editorList>
        <authorList>
            <person name="Sydenham T.V."/>
            <person name="Hasman H."/>
            <person name="Wang M."/>
            <person name="Soki J."/>
            <person name="Nagy E."/>
            <person name="Justesen U.S."/>
        </authorList>
    </citation>
    <scope>NUCLEOTIDE SEQUENCE</scope>
    <source>
        <strain evidence="1">DCMOUH0018B</strain>
    </source>
</reference>
<name>A0A0I9S9C0_BACFG</name>
<sequence length="87" mass="10653">MKYLIFETDLLGHRLEYLHYYYVEAMNHLFNNYVFYIPEPFKVLRSKYEWVTADNVTFIYISKQEENLDSHKKLLKYCCNIGLSQKK</sequence>
<evidence type="ECO:0000313" key="1">
    <source>
        <dbReference type="EMBL" id="KFX74532.1"/>
    </source>
</evidence>
<reference evidence="1" key="2">
    <citation type="submission" date="2014-07" db="EMBL/GenBank/DDBJ databases">
        <title>Genetics and epidemiology of antimicrobial resistance in B. fragilis group.</title>
        <authorList>
            <person name="Sydenham T.V."/>
            <person name="Hasman H."/>
            <person name="Kemp M."/>
            <person name="Justesen U.S."/>
        </authorList>
    </citation>
    <scope>NUCLEOTIDE SEQUENCE [LARGE SCALE GENOMIC DNA]</scope>
    <source>
        <strain evidence="1">DCMOUH0018B</strain>
    </source>
</reference>
<dbReference type="EMBL" id="JMZZ02000145">
    <property type="protein sequence ID" value="KFX74532.1"/>
    <property type="molecule type" value="Genomic_DNA"/>
</dbReference>
<dbReference type="AlphaFoldDB" id="A0A0I9S9C0"/>
<comment type="caution">
    <text evidence="1">The sequence shown here is derived from an EMBL/GenBank/DDBJ whole genome shotgun (WGS) entry which is preliminary data.</text>
</comment>